<dbReference type="EMBL" id="BMJT01000002">
    <property type="protein sequence ID" value="GGG16682.1"/>
    <property type="molecule type" value="Genomic_DNA"/>
</dbReference>
<evidence type="ECO:0000313" key="3">
    <source>
        <dbReference type="Proteomes" id="UP000616608"/>
    </source>
</evidence>
<dbReference type="PANTHER" id="PTHR42714:SF6">
    <property type="entry name" value="TRANSLATION INITIATION FACTOR IF-2"/>
    <property type="match status" value="1"/>
</dbReference>
<dbReference type="PANTHER" id="PTHR42714">
    <property type="entry name" value="TRNA MODIFICATION GTPASE GTPBP3"/>
    <property type="match status" value="1"/>
</dbReference>
<dbReference type="Proteomes" id="UP000616608">
    <property type="component" value="Unassembled WGS sequence"/>
</dbReference>
<proteinExistence type="predicted"/>
<comment type="caution">
    <text evidence="2">The sequence shown here is derived from an EMBL/GenBank/DDBJ whole genome shotgun (WGS) entry which is preliminary data.</text>
</comment>
<reference evidence="2" key="2">
    <citation type="submission" date="2020-09" db="EMBL/GenBank/DDBJ databases">
        <authorList>
            <person name="Sun Q."/>
            <person name="Zhou Y."/>
        </authorList>
    </citation>
    <scope>NUCLEOTIDE SEQUENCE</scope>
    <source>
        <strain evidence="2">CGMCC 1.15760</strain>
    </source>
</reference>
<evidence type="ECO:0000313" key="2">
    <source>
        <dbReference type="EMBL" id="GGG16682.1"/>
    </source>
</evidence>
<keyword evidence="3" id="KW-1185">Reference proteome</keyword>
<reference evidence="2" key="1">
    <citation type="journal article" date="2014" name="Int. J. Syst. Evol. Microbiol.">
        <title>Complete genome sequence of Corynebacterium casei LMG S-19264T (=DSM 44701T), isolated from a smear-ripened cheese.</title>
        <authorList>
            <consortium name="US DOE Joint Genome Institute (JGI-PGF)"/>
            <person name="Walter F."/>
            <person name="Albersmeier A."/>
            <person name="Kalinowski J."/>
            <person name="Ruckert C."/>
        </authorList>
    </citation>
    <scope>NUCLEOTIDE SEQUENCE</scope>
    <source>
        <strain evidence="2">CGMCC 1.15760</strain>
    </source>
</reference>
<dbReference type="Gene3D" id="3.40.50.300">
    <property type="entry name" value="P-loop containing nucleotide triphosphate hydrolases"/>
    <property type="match status" value="1"/>
</dbReference>
<dbReference type="GO" id="GO:0005737">
    <property type="term" value="C:cytoplasm"/>
    <property type="evidence" value="ECO:0007669"/>
    <property type="project" value="TreeGrafter"/>
</dbReference>
<dbReference type="InterPro" id="IPR006073">
    <property type="entry name" value="GTP-bd"/>
</dbReference>
<gene>
    <name evidence="2" type="ORF">GCM10007425_08770</name>
</gene>
<dbReference type="AlphaFoldDB" id="A0A917G0M8"/>
<dbReference type="Pfam" id="PF01926">
    <property type="entry name" value="MMR_HSR1"/>
    <property type="match status" value="1"/>
</dbReference>
<dbReference type="GO" id="GO:0002098">
    <property type="term" value="P:tRNA wobble uridine modification"/>
    <property type="evidence" value="ECO:0007669"/>
    <property type="project" value="TreeGrafter"/>
</dbReference>
<dbReference type="GO" id="GO:0030488">
    <property type="term" value="P:tRNA methylation"/>
    <property type="evidence" value="ECO:0007669"/>
    <property type="project" value="TreeGrafter"/>
</dbReference>
<organism evidence="2 3">
    <name type="scientific">Lysinibacillus alkalisoli</name>
    <dbReference type="NCBI Taxonomy" id="1911548"/>
    <lineage>
        <taxon>Bacteria</taxon>
        <taxon>Bacillati</taxon>
        <taxon>Bacillota</taxon>
        <taxon>Bacilli</taxon>
        <taxon>Bacillales</taxon>
        <taxon>Bacillaceae</taxon>
        <taxon>Lysinibacillus</taxon>
    </lineage>
</organism>
<dbReference type="RefSeq" id="WP_188613796.1">
    <property type="nucleotide sequence ID" value="NZ_BMJT01000002.1"/>
</dbReference>
<feature type="domain" description="G" evidence="1">
    <location>
        <begin position="7"/>
        <end position="122"/>
    </location>
</feature>
<name>A0A917G0M8_9BACI</name>
<protein>
    <recommendedName>
        <fullName evidence="1">G domain-containing protein</fullName>
    </recommendedName>
</protein>
<evidence type="ECO:0000259" key="1">
    <source>
        <dbReference type="Pfam" id="PF01926"/>
    </source>
</evidence>
<dbReference type="InterPro" id="IPR027417">
    <property type="entry name" value="P-loop_NTPase"/>
</dbReference>
<dbReference type="GO" id="GO:0005525">
    <property type="term" value="F:GTP binding"/>
    <property type="evidence" value="ECO:0007669"/>
    <property type="project" value="InterPro"/>
</dbReference>
<sequence length="194" mass="22049">MKDYFHIAMLGQTGVGKSTLINYMVGEQVREVGTGLPVTKKGFHTIEVNIEGMHINLTDAWGIEQGKLEEWEKTVKKFHKKQPIQLAIYCIDASSTRVQATDLKIIHDLKEQQIPVITVLTKANTIAQADITKMAQLLPTHVIAVNSKREQYFDGTIAQAFGRERVIEQIRQHYTIPTTKKKRRFGGMRFGKNK</sequence>
<accession>A0A917G0M8</accession>
<dbReference type="CDD" id="cd00882">
    <property type="entry name" value="Ras_like_GTPase"/>
    <property type="match status" value="1"/>
</dbReference>
<dbReference type="SUPFAM" id="SSF52540">
    <property type="entry name" value="P-loop containing nucleoside triphosphate hydrolases"/>
    <property type="match status" value="1"/>
</dbReference>